<dbReference type="InterPro" id="IPR050312">
    <property type="entry name" value="IolE/XylAMocC-like"/>
</dbReference>
<reference evidence="3 4" key="2">
    <citation type="submission" date="2019-08" db="EMBL/GenBank/DDBJ databases">
        <title>Jejuicoccus antrihumi gen. nov., sp. nov., a new member of the family Dermacoccaceae isolated from a cave.</title>
        <authorList>
            <person name="Schumann P."/>
            <person name="Kim I.S."/>
        </authorList>
    </citation>
    <scope>NUCLEOTIDE SEQUENCE [LARGE SCALE GENOMIC DNA]</scope>
    <source>
        <strain evidence="3 4">C5-26</strain>
    </source>
</reference>
<evidence type="ECO:0000313" key="4">
    <source>
        <dbReference type="Proteomes" id="UP000320244"/>
    </source>
</evidence>
<dbReference type="Gene3D" id="3.20.20.150">
    <property type="entry name" value="Divalent-metal-dependent TIM barrel enzymes"/>
    <property type="match status" value="1"/>
</dbReference>
<gene>
    <name evidence="3" type="ORF">FGL98_19080</name>
</gene>
<evidence type="ECO:0000256" key="1">
    <source>
        <dbReference type="ARBA" id="ARBA00023277"/>
    </source>
</evidence>
<dbReference type="Pfam" id="PF01261">
    <property type="entry name" value="AP_endonuc_2"/>
    <property type="match status" value="1"/>
</dbReference>
<sequence length="410" mass="43701">MMLIVEAGDTLNCLGTVVSSRNTGGWRARAWASSSGMVDAVGGVTANGAPVGGLTGAAFARGASKAVAVPAAATVSSVRRLKSWDESDIESSSLKGASSEVNCCCARRFKKDCDLCHELGQTLTNLAEPLPLVHSTQNGSVSVKFALSTLGCPELSVSESAALAHAQGYSGLELRSGPAATVSFEAKAEDRRGWRAQLDQHRVQALSIASYVKLCDTSVEDAEVIESGLAQARLAHDLGATWLRIFPGGTRGVPCPPDVEERAGRRLAGIVSACEGLSVRLAVETHDSHPTARDVLRLIDSEGCGDVCVIWDMLHTWLGNEAPEETVRLLAGRLAYAQVKDVAGHDELAPLALGDGVLPLQRGLDLLRDHDLTDWVSWEYERAWHPDAPSLAELGEPGRRWLTRALSERR</sequence>
<name>A0A563DVD9_9MICO</name>
<reference evidence="3 4" key="1">
    <citation type="submission" date="2019-05" db="EMBL/GenBank/DDBJ databases">
        <authorList>
            <person name="Lee S.D."/>
        </authorList>
    </citation>
    <scope>NUCLEOTIDE SEQUENCE [LARGE SCALE GENOMIC DNA]</scope>
    <source>
        <strain evidence="3 4">C5-26</strain>
    </source>
</reference>
<dbReference type="PANTHER" id="PTHR12110">
    <property type="entry name" value="HYDROXYPYRUVATE ISOMERASE"/>
    <property type="match status" value="1"/>
</dbReference>
<feature type="domain" description="Xylose isomerase-like TIM barrel" evidence="2">
    <location>
        <begin position="162"/>
        <end position="388"/>
    </location>
</feature>
<dbReference type="SUPFAM" id="SSF51658">
    <property type="entry name" value="Xylose isomerase-like"/>
    <property type="match status" value="1"/>
</dbReference>
<dbReference type="InterPro" id="IPR013022">
    <property type="entry name" value="Xyl_isomerase-like_TIM-brl"/>
</dbReference>
<evidence type="ECO:0000259" key="2">
    <source>
        <dbReference type="Pfam" id="PF01261"/>
    </source>
</evidence>
<accession>A0A563DVD9</accession>
<dbReference type="AlphaFoldDB" id="A0A563DVD9"/>
<evidence type="ECO:0000313" key="3">
    <source>
        <dbReference type="EMBL" id="TWP33941.1"/>
    </source>
</evidence>
<dbReference type="PANTHER" id="PTHR12110:SF21">
    <property type="entry name" value="XYLOSE ISOMERASE-LIKE TIM BARREL DOMAIN-CONTAINING PROTEIN"/>
    <property type="match status" value="1"/>
</dbReference>
<dbReference type="GO" id="GO:0016853">
    <property type="term" value="F:isomerase activity"/>
    <property type="evidence" value="ECO:0007669"/>
    <property type="project" value="UniProtKB-KW"/>
</dbReference>
<dbReference type="Proteomes" id="UP000320244">
    <property type="component" value="Unassembled WGS sequence"/>
</dbReference>
<dbReference type="InterPro" id="IPR036237">
    <property type="entry name" value="Xyl_isomerase-like_sf"/>
</dbReference>
<dbReference type="OrthoDB" id="9815124at2"/>
<keyword evidence="3" id="KW-0413">Isomerase</keyword>
<organism evidence="3 4">
    <name type="scientific">Leekyejoonella antrihumi</name>
    <dbReference type="NCBI Taxonomy" id="1660198"/>
    <lineage>
        <taxon>Bacteria</taxon>
        <taxon>Bacillati</taxon>
        <taxon>Actinomycetota</taxon>
        <taxon>Actinomycetes</taxon>
        <taxon>Micrococcales</taxon>
        <taxon>Dermacoccaceae</taxon>
        <taxon>Leekyejoonella</taxon>
    </lineage>
</organism>
<keyword evidence="4" id="KW-1185">Reference proteome</keyword>
<dbReference type="EMBL" id="VCQV01000033">
    <property type="protein sequence ID" value="TWP33941.1"/>
    <property type="molecule type" value="Genomic_DNA"/>
</dbReference>
<keyword evidence="1" id="KW-0119">Carbohydrate metabolism</keyword>
<proteinExistence type="predicted"/>
<protein>
    <submittedName>
        <fullName evidence="3">Sugar phosphate isomerase/epimerase</fullName>
    </submittedName>
</protein>
<comment type="caution">
    <text evidence="3">The sequence shown here is derived from an EMBL/GenBank/DDBJ whole genome shotgun (WGS) entry which is preliminary data.</text>
</comment>